<dbReference type="SUPFAM" id="SSF53756">
    <property type="entry name" value="UDP-Glycosyltransferase/glycogen phosphorylase"/>
    <property type="match status" value="1"/>
</dbReference>
<name>A0ABQ4QRQ0_9HYPH</name>
<evidence type="ECO:0000259" key="1">
    <source>
        <dbReference type="Pfam" id="PF06722"/>
    </source>
</evidence>
<reference evidence="2" key="2">
    <citation type="submission" date="2021-08" db="EMBL/GenBank/DDBJ databases">
        <authorList>
            <person name="Tani A."/>
            <person name="Ola A."/>
            <person name="Ogura Y."/>
            <person name="Katsura K."/>
            <person name="Hayashi T."/>
        </authorList>
    </citation>
    <scope>NUCLEOTIDE SEQUENCE</scope>
    <source>
        <strain evidence="2">KCTC 52305</strain>
    </source>
</reference>
<dbReference type="PANTHER" id="PTHR48050:SF13">
    <property type="entry name" value="STEROL 3-BETA-GLUCOSYLTRANSFERASE UGT80A2"/>
    <property type="match status" value="1"/>
</dbReference>
<dbReference type="InterPro" id="IPR050426">
    <property type="entry name" value="Glycosyltransferase_28"/>
</dbReference>
<dbReference type="InterPro" id="IPR002213">
    <property type="entry name" value="UDP_glucos_trans"/>
</dbReference>
<protein>
    <submittedName>
        <fullName evidence="2">4'-demethylrebeccamycin synthase</fullName>
    </submittedName>
</protein>
<dbReference type="EMBL" id="BPQH01000002">
    <property type="protein sequence ID" value="GJD48001.1"/>
    <property type="molecule type" value="Genomic_DNA"/>
</dbReference>
<dbReference type="PANTHER" id="PTHR48050">
    <property type="entry name" value="STEROL 3-BETA-GLUCOSYLTRANSFERASE"/>
    <property type="match status" value="1"/>
</dbReference>
<dbReference type="CDD" id="cd03784">
    <property type="entry name" value="GT1_Gtf-like"/>
    <property type="match status" value="1"/>
</dbReference>
<reference evidence="2" key="1">
    <citation type="journal article" date="2021" name="Front. Microbiol.">
        <title>Comprehensive Comparative Genomics and Phenotyping of Methylobacterium Species.</title>
        <authorList>
            <person name="Alessa O."/>
            <person name="Ogura Y."/>
            <person name="Fujitani Y."/>
            <person name="Takami H."/>
            <person name="Hayashi T."/>
            <person name="Sahin N."/>
            <person name="Tani A."/>
        </authorList>
    </citation>
    <scope>NUCLEOTIDE SEQUENCE</scope>
    <source>
        <strain evidence="2">KCTC 52305</strain>
    </source>
</reference>
<keyword evidence="3" id="KW-1185">Reference proteome</keyword>
<dbReference type="Gene3D" id="3.40.50.2000">
    <property type="entry name" value="Glycogen Phosphorylase B"/>
    <property type="match status" value="2"/>
</dbReference>
<dbReference type="Pfam" id="PF06722">
    <property type="entry name" value="EryCIII-like_C"/>
    <property type="match status" value="1"/>
</dbReference>
<evidence type="ECO:0000313" key="2">
    <source>
        <dbReference type="EMBL" id="GJD48001.1"/>
    </source>
</evidence>
<accession>A0ABQ4QRQ0</accession>
<proteinExistence type="predicted"/>
<organism evidence="2 3">
    <name type="scientific">Methylobacterium crusticola</name>
    <dbReference type="NCBI Taxonomy" id="1697972"/>
    <lineage>
        <taxon>Bacteria</taxon>
        <taxon>Pseudomonadati</taxon>
        <taxon>Pseudomonadota</taxon>
        <taxon>Alphaproteobacteria</taxon>
        <taxon>Hyphomicrobiales</taxon>
        <taxon>Methylobacteriaceae</taxon>
        <taxon>Methylobacterium</taxon>
    </lineage>
</organism>
<gene>
    <name evidence="2" type="primary">rebG_1</name>
    <name evidence="2" type="ORF">OPKNFCMD_0715</name>
</gene>
<evidence type="ECO:0000313" key="3">
    <source>
        <dbReference type="Proteomes" id="UP001055167"/>
    </source>
</evidence>
<dbReference type="Proteomes" id="UP001055167">
    <property type="component" value="Unassembled WGS sequence"/>
</dbReference>
<dbReference type="RefSeq" id="WP_128560644.1">
    <property type="nucleotide sequence ID" value="NZ_BPQH01000002.1"/>
</dbReference>
<feature type="domain" description="Erythromycin biosynthesis protein CIII-like C-terminal" evidence="1">
    <location>
        <begin position="299"/>
        <end position="412"/>
    </location>
</feature>
<dbReference type="InterPro" id="IPR010610">
    <property type="entry name" value="EryCIII-like_C"/>
</dbReference>
<sequence length="423" mass="44510">MKLLFAATPLTGHINPLLSIAGAAASRGDDVVVTTSRAFCGRVEEAGLRCLTYADDHAAEFRETALPAGPERYRREFEQRFIDRMPLQARVLHDLIARERPDAVVAGSLFLGVLPLLLDARPRPPVVVVNVSFLFLDRPDGAPVGPGLPPARDAAEAARYAAIRAAVDAAFTNPVRAYTDRALAGLGLGGLPASLPHAILTLPDALVQLTIPSFEYPFDPLPRTVHFVGALPPPASADPRPGWWPDLDGGRRVVLVTQGTLANQDLGELLEPTLAALAARQDLLVLATTGGRPLDAVRGPLPPNARVATFLPFGDLMPRIDALVTNGGYGTVLAALQAGRPIVSAGLTEDKAEVGARVAWSGVGLNLATNAPDPDSLSRSVAAVLDEPRYRARAGAMAAEFARHDTPGEILAVIDATCRAAAA</sequence>
<comment type="caution">
    <text evidence="2">The sequence shown here is derived from an EMBL/GenBank/DDBJ whole genome shotgun (WGS) entry which is preliminary data.</text>
</comment>